<reference evidence="8" key="1">
    <citation type="submission" date="2022-11" db="UniProtKB">
        <authorList>
            <consortium name="WormBaseParasite"/>
        </authorList>
    </citation>
    <scope>IDENTIFICATION</scope>
</reference>
<dbReference type="GO" id="GO:0016020">
    <property type="term" value="C:membrane"/>
    <property type="evidence" value="ECO:0007669"/>
    <property type="project" value="UniProtKB-SubCell"/>
</dbReference>
<dbReference type="WBParaSite" id="PDA_v2.g14006.t1">
    <property type="protein sequence ID" value="PDA_v2.g14006.t1"/>
    <property type="gene ID" value="PDA_v2.g14006"/>
</dbReference>
<evidence type="ECO:0000313" key="8">
    <source>
        <dbReference type="WBParaSite" id="PDA_v2.g14006.t1"/>
    </source>
</evidence>
<dbReference type="Pfam" id="PF02118">
    <property type="entry name" value="Srg"/>
    <property type="match status" value="1"/>
</dbReference>
<evidence type="ECO:0000256" key="1">
    <source>
        <dbReference type="ARBA" id="ARBA00004141"/>
    </source>
</evidence>
<name>A0A914P7N9_9BILA</name>
<feature type="transmembrane region" description="Helical" evidence="6">
    <location>
        <begin position="114"/>
        <end position="138"/>
    </location>
</feature>
<keyword evidence="5 6" id="KW-0472">Membrane</keyword>
<evidence type="ECO:0000256" key="5">
    <source>
        <dbReference type="ARBA" id="ARBA00023136"/>
    </source>
</evidence>
<comment type="similarity">
    <text evidence="2 6">Belongs to the nematode receptor-like protein srg family.</text>
</comment>
<evidence type="ECO:0000256" key="3">
    <source>
        <dbReference type="ARBA" id="ARBA00022692"/>
    </source>
</evidence>
<feature type="transmembrane region" description="Helical" evidence="6">
    <location>
        <begin position="153"/>
        <end position="176"/>
    </location>
</feature>
<accession>A0A914P7N9</accession>
<comment type="subcellular location">
    <subcellularLocation>
        <location evidence="1">Membrane</location>
        <topology evidence="1">Multi-pass membrane protein</topology>
    </subcellularLocation>
</comment>
<sequence>MVSLSLNRFTSIFLITKHKTIWIKYFPFILTFLLIYPFIVGGFTFFTYSTCRIDIYAPECLNYFKADYYRSAISNGICAILSLIIGISTATFYKLKFTNEAKAQTRQLKIEHKLLLQSVWSASLFGFFAFLGVFYPYFYEKKDDPEFFVMNRIYGFVQDLAYISYHYLSIILLFVFS</sequence>
<feature type="transmembrane region" description="Helical" evidence="6">
    <location>
        <begin position="21"/>
        <end position="48"/>
    </location>
</feature>
<evidence type="ECO:0000256" key="6">
    <source>
        <dbReference type="RuleBase" id="RU280813"/>
    </source>
</evidence>
<keyword evidence="4 6" id="KW-1133">Transmembrane helix</keyword>
<protein>
    <recommendedName>
        <fullName evidence="6">Serpentine receptor class gamma</fullName>
    </recommendedName>
</protein>
<proteinExistence type="inferred from homology"/>
<dbReference type="GO" id="GO:0007606">
    <property type="term" value="P:sensory perception of chemical stimulus"/>
    <property type="evidence" value="ECO:0007669"/>
    <property type="project" value="UniProtKB-UniRule"/>
</dbReference>
<feature type="transmembrane region" description="Helical" evidence="6">
    <location>
        <begin position="68"/>
        <end position="93"/>
    </location>
</feature>
<evidence type="ECO:0000313" key="7">
    <source>
        <dbReference type="Proteomes" id="UP000887578"/>
    </source>
</evidence>
<evidence type="ECO:0000256" key="4">
    <source>
        <dbReference type="ARBA" id="ARBA00022989"/>
    </source>
</evidence>
<dbReference type="InterPro" id="IPR000609">
    <property type="entry name" value="7TM_GPCR_serpentine_rcpt_Srg"/>
</dbReference>
<dbReference type="Proteomes" id="UP000887578">
    <property type="component" value="Unplaced"/>
</dbReference>
<dbReference type="AlphaFoldDB" id="A0A914P7N9"/>
<comment type="caution">
    <text evidence="6">Lacks conserved residue(s) required for the propagation of feature annotation.</text>
</comment>
<evidence type="ECO:0000256" key="2">
    <source>
        <dbReference type="ARBA" id="ARBA00005692"/>
    </source>
</evidence>
<dbReference type="GO" id="GO:0004888">
    <property type="term" value="F:transmembrane signaling receptor activity"/>
    <property type="evidence" value="ECO:0007669"/>
    <property type="project" value="InterPro"/>
</dbReference>
<keyword evidence="3 6" id="KW-0812">Transmembrane</keyword>
<organism evidence="7 8">
    <name type="scientific">Panagrolaimus davidi</name>
    <dbReference type="NCBI Taxonomy" id="227884"/>
    <lineage>
        <taxon>Eukaryota</taxon>
        <taxon>Metazoa</taxon>
        <taxon>Ecdysozoa</taxon>
        <taxon>Nematoda</taxon>
        <taxon>Chromadorea</taxon>
        <taxon>Rhabditida</taxon>
        <taxon>Tylenchina</taxon>
        <taxon>Panagrolaimomorpha</taxon>
        <taxon>Panagrolaimoidea</taxon>
        <taxon>Panagrolaimidae</taxon>
        <taxon>Panagrolaimus</taxon>
    </lineage>
</organism>
<keyword evidence="7" id="KW-1185">Reference proteome</keyword>